<comment type="caution">
    <text evidence="1">The sequence shown here is derived from an EMBL/GenBank/DDBJ whole genome shotgun (WGS) entry which is preliminary data.</text>
</comment>
<evidence type="ECO:0000313" key="2">
    <source>
        <dbReference type="Proteomes" id="UP000692896"/>
    </source>
</evidence>
<dbReference type="AlphaFoldDB" id="A0A944DVE5"/>
<gene>
    <name evidence="1" type="ORF">J7E47_03275</name>
</gene>
<sequence length="370" mass="42309">MLDEIKEKVVAEVVNSLGGRADEKILQFFRSAAAFARKYAISYELEGPMYLVLDNSIIQSFKHRFTDANRDLQALSYITFTRFVTSWSDRETYLAVTPAALYEHMGRRGGITTEEVLGALEELQVFFASTGLRMSWVGFNSMEELVGRLAAIHADDLYLTKYFREIEERDWRTDLKAPFGVKIPIGIAYREIPDDLPLKYFSPWYVKFVLASRIERSIIRDSQHNFDARPIGSGALSDALADLNEFNRKGALSGLGDIDMLQICDGSRQYQDKAGYVLVGQTFDRDLNEVLQYRHTYFESKGVEFGTPHTEQQIKNMVDFMFSKPFSEQEQRADWIQPRLEDFVDTIASGCRAAIENSKIADGEHLDQEM</sequence>
<proteinExistence type="predicted"/>
<evidence type="ECO:0000313" key="1">
    <source>
        <dbReference type="EMBL" id="MBT2327741.1"/>
    </source>
</evidence>
<name>A0A944DVE5_PSEFL</name>
<reference evidence="1" key="1">
    <citation type="submission" date="2021-03" db="EMBL/GenBank/DDBJ databases">
        <title>Genomic analysis provides insights into the functional capacity of soil bacteria communities inhabiting an altitudinal gradient in the Atacama Desert.</title>
        <authorList>
            <person name="Gonzalez M."/>
            <person name="Maldonado J."/>
            <person name="Maza F."/>
            <person name="Hodar C."/>
            <person name="Cortes M."/>
            <person name="Palma R."/>
            <person name="Andreani C."/>
            <person name="Gaete A."/>
            <person name="Vasquez-Dean J."/>
            <person name="Acuna V."/>
            <person name="Aguado M."/>
            <person name="Mandakovic D."/>
            <person name="Latorre M."/>
            <person name="Orellana A."/>
            <person name="Gutierrez R."/>
            <person name="Montecino M."/>
            <person name="Allende M."/>
            <person name="Maass A."/>
            <person name="Cambiazo V."/>
        </authorList>
    </citation>
    <scope>NUCLEOTIDE SEQUENCE</scope>
    <source>
        <strain evidence="1">ISL-25</strain>
    </source>
</reference>
<dbReference type="EMBL" id="JAGGOB010000008">
    <property type="protein sequence ID" value="MBT2327741.1"/>
    <property type="molecule type" value="Genomic_DNA"/>
</dbReference>
<dbReference type="Proteomes" id="UP000692896">
    <property type="component" value="Unassembled WGS sequence"/>
</dbReference>
<dbReference type="RefSeq" id="WP_214917015.1">
    <property type="nucleotide sequence ID" value="NZ_JAGGNX010000019.1"/>
</dbReference>
<accession>A0A944DVE5</accession>
<protein>
    <submittedName>
        <fullName evidence="1">Uncharacterized protein</fullName>
    </submittedName>
</protein>
<organism evidence="1 2">
    <name type="scientific">Pseudomonas fluorescens</name>
    <dbReference type="NCBI Taxonomy" id="294"/>
    <lineage>
        <taxon>Bacteria</taxon>
        <taxon>Pseudomonadati</taxon>
        <taxon>Pseudomonadota</taxon>
        <taxon>Gammaproteobacteria</taxon>
        <taxon>Pseudomonadales</taxon>
        <taxon>Pseudomonadaceae</taxon>
        <taxon>Pseudomonas</taxon>
    </lineage>
</organism>